<dbReference type="InterPro" id="IPR001789">
    <property type="entry name" value="Sig_transdc_resp-reg_receiver"/>
</dbReference>
<proteinExistence type="predicted"/>
<dbReference type="PROSITE" id="PS50109">
    <property type="entry name" value="HIS_KIN"/>
    <property type="match status" value="1"/>
</dbReference>
<dbReference type="SUPFAM" id="SSF47226">
    <property type="entry name" value="Histidine-containing phosphotransfer domain, HPT domain"/>
    <property type="match status" value="1"/>
</dbReference>
<organism evidence="15 16">
    <name type="scientific">Pseudomonas graminis</name>
    <dbReference type="NCBI Taxonomy" id="158627"/>
    <lineage>
        <taxon>Bacteria</taxon>
        <taxon>Pseudomonadati</taxon>
        <taxon>Pseudomonadota</taxon>
        <taxon>Gammaproteobacteria</taxon>
        <taxon>Pseudomonadales</taxon>
        <taxon>Pseudomonadaceae</taxon>
        <taxon>Pseudomonas</taxon>
    </lineage>
</organism>
<evidence type="ECO:0000256" key="7">
    <source>
        <dbReference type="ARBA" id="ARBA00023012"/>
    </source>
</evidence>
<dbReference type="InterPro" id="IPR036641">
    <property type="entry name" value="HPT_dom_sf"/>
</dbReference>
<dbReference type="Pfam" id="PF01627">
    <property type="entry name" value="Hpt"/>
    <property type="match status" value="1"/>
</dbReference>
<evidence type="ECO:0000256" key="3">
    <source>
        <dbReference type="ARBA" id="ARBA00021495"/>
    </source>
</evidence>
<dbReference type="InterPro" id="IPR002545">
    <property type="entry name" value="CheW-lke_dom"/>
</dbReference>
<dbReference type="Proteomes" id="UP000501989">
    <property type="component" value="Chromosome"/>
</dbReference>
<dbReference type="RefSeq" id="WP_172610911.1">
    <property type="nucleotide sequence ID" value="NZ_CP053746.1"/>
</dbReference>
<feature type="domain" description="Response regulatory" evidence="12">
    <location>
        <begin position="656"/>
        <end position="772"/>
    </location>
</feature>
<dbReference type="InterPro" id="IPR036061">
    <property type="entry name" value="CheW-like_dom_sf"/>
</dbReference>
<dbReference type="EMBL" id="CP053746">
    <property type="protein sequence ID" value="QKF51555.1"/>
    <property type="molecule type" value="Genomic_DNA"/>
</dbReference>
<feature type="domain" description="Histidine kinase" evidence="11">
    <location>
        <begin position="312"/>
        <end position="496"/>
    </location>
</feature>
<dbReference type="PANTHER" id="PTHR43395:SF1">
    <property type="entry name" value="CHEMOTAXIS PROTEIN CHEA"/>
    <property type="match status" value="1"/>
</dbReference>
<evidence type="ECO:0000256" key="10">
    <source>
        <dbReference type="PROSITE-ProRule" id="PRU00169"/>
    </source>
</evidence>
<dbReference type="Gene3D" id="3.30.565.10">
    <property type="entry name" value="Histidine kinase-like ATPase, C-terminal domain"/>
    <property type="match status" value="1"/>
</dbReference>
<evidence type="ECO:0000259" key="14">
    <source>
        <dbReference type="PROSITE" id="PS50894"/>
    </source>
</evidence>
<reference evidence="16" key="1">
    <citation type="submission" date="2019-12" db="EMBL/GenBank/DDBJ databases">
        <title>Endophytic bacteria associated with Panax ginseng seedlings.</title>
        <authorList>
            <person name="Park J.M."/>
            <person name="Shin R."/>
            <person name="Jo S.H."/>
        </authorList>
    </citation>
    <scope>NUCLEOTIDE SEQUENCE [LARGE SCALE GENOMIC DNA]</scope>
    <source>
        <strain evidence="16">PgKB30</strain>
    </source>
</reference>
<evidence type="ECO:0000259" key="11">
    <source>
        <dbReference type="PROSITE" id="PS50109"/>
    </source>
</evidence>
<accession>A0A6M8MSS7</accession>
<dbReference type="Gene3D" id="2.30.30.40">
    <property type="entry name" value="SH3 Domains"/>
    <property type="match status" value="1"/>
</dbReference>
<dbReference type="PRINTS" id="PR00344">
    <property type="entry name" value="BCTRLSENSOR"/>
</dbReference>
<name>A0A6M8MSS7_9PSED</name>
<dbReference type="Pfam" id="PF02518">
    <property type="entry name" value="HATPase_c"/>
    <property type="match status" value="1"/>
</dbReference>
<feature type="domain" description="HPt" evidence="14">
    <location>
        <begin position="4"/>
        <end position="108"/>
    </location>
</feature>
<dbReference type="AlphaFoldDB" id="A0A6M8MSS7"/>
<dbReference type="SMART" id="SM00260">
    <property type="entry name" value="CheW"/>
    <property type="match status" value="1"/>
</dbReference>
<evidence type="ECO:0000313" key="16">
    <source>
        <dbReference type="Proteomes" id="UP000501989"/>
    </source>
</evidence>
<dbReference type="PROSITE" id="PS50110">
    <property type="entry name" value="RESPONSE_REGULATORY"/>
    <property type="match status" value="1"/>
</dbReference>
<dbReference type="SMART" id="SM00073">
    <property type="entry name" value="HPT"/>
    <property type="match status" value="1"/>
</dbReference>
<keyword evidence="4 10" id="KW-0597">Phosphoprotein</keyword>
<gene>
    <name evidence="15" type="ORF">FX982_02517</name>
</gene>
<protein>
    <recommendedName>
        <fullName evidence="3">Chemotaxis protein CheA</fullName>
        <ecNumber evidence="2">2.7.13.3</ecNumber>
    </recommendedName>
</protein>
<evidence type="ECO:0000256" key="4">
    <source>
        <dbReference type="ARBA" id="ARBA00022553"/>
    </source>
</evidence>
<dbReference type="InterPro" id="IPR051315">
    <property type="entry name" value="Bact_Chemotaxis_CheA"/>
</dbReference>
<dbReference type="FunFam" id="3.30.565.10:FF:000016">
    <property type="entry name" value="Chemotaxis protein CheA, putative"/>
    <property type="match status" value="1"/>
</dbReference>
<dbReference type="InterPro" id="IPR036890">
    <property type="entry name" value="HATPase_C_sf"/>
</dbReference>
<dbReference type="Pfam" id="PF00072">
    <property type="entry name" value="Response_reg"/>
    <property type="match status" value="1"/>
</dbReference>
<evidence type="ECO:0000256" key="2">
    <source>
        <dbReference type="ARBA" id="ARBA00012438"/>
    </source>
</evidence>
<evidence type="ECO:0000256" key="6">
    <source>
        <dbReference type="ARBA" id="ARBA00022777"/>
    </source>
</evidence>
<dbReference type="EC" id="2.7.13.3" evidence="2"/>
<dbReference type="SMART" id="SM00387">
    <property type="entry name" value="HATPase_c"/>
    <property type="match status" value="1"/>
</dbReference>
<dbReference type="Gene3D" id="1.20.120.160">
    <property type="entry name" value="HPT domain"/>
    <property type="match status" value="1"/>
</dbReference>
<sequence>MTPDQMRDASLFELFTLEAEAQTQVLSAGLLALERNPTQADHLEACMRAAHSLKGAARIVGVNAGVSVSHVMEDCLVSAQEGRLHLLPEHIDALLMGTDLLMRIATPGASVPQADVDGYVALMNNMVSDDPAMKAMLVPTALPSLEDILLANAQSLVTSLQSAQDSAAEELAASVVEPAPDPALKADGPGERRVAETGERVLRVTAERLNNLLDLSSKSLVETQRLKPYLAAMQRVKRTQTGATRALDSLEALLAANTDPDAQKALDEARRLLGEAQHLLIQQTADLDEFGWQASQRAQLLYDTALACRMRPFADVLAGQARMVRDLGRSLGKQVRLEIDGEKTQVDRDVLEKLEAPLTHLLRNAVDHGIELPAQRIACGKPAEGLIQLKASHQAGLLVVELIDDGAGVDLERLRLSIIERKLSPAETAAQLSEEELLSFLFLPGFSMRDKVTEVSGRGVGLDAVQHMIRQLRGGVEMDQRAGQGSRFHLEVPLTLSVVRSLVVDVGGEAYAFPLAHIERMRDVRADEIVQLEGRQHFWHEERHVGLVAATQLLNRPASQHSEDVLKVVVIRERDAVYGVAVERFIGERTLVVLPLDPRLGKVQDISAGALLDDGSAVLIIDVEDMLRSVEKLLNTGRLERIDRRSRQADTRVRKRVLVVDDSLTVRELERKLLLSRGYEVAVAVDGMDGWNALRGEDFDLLITDIDMPRMDGIELVTLVRRDSRLQSLPVMVVSYKDREEDRRRGLDAGADYYLAKASFHDDALLDAVVELIGDAQG</sequence>
<dbReference type="PROSITE" id="PS50894">
    <property type="entry name" value="HPT"/>
    <property type="match status" value="1"/>
</dbReference>
<dbReference type="Pfam" id="PF01584">
    <property type="entry name" value="CheW"/>
    <property type="match status" value="1"/>
</dbReference>
<feature type="modified residue" description="Phosphohistidine" evidence="9">
    <location>
        <position position="51"/>
    </location>
</feature>
<comment type="function">
    <text evidence="8">Involved in the transmission of sensory signals from the chemoreceptors to the flagellar motors. CheA is autophosphorylated; it can transfer its phosphate group to either CheB or CheY.</text>
</comment>
<dbReference type="SUPFAM" id="SSF50341">
    <property type="entry name" value="CheW-like"/>
    <property type="match status" value="1"/>
</dbReference>
<feature type="modified residue" description="4-aspartylphosphate" evidence="10">
    <location>
        <position position="705"/>
    </location>
</feature>
<keyword evidence="5 15" id="KW-0808">Transferase</keyword>
<evidence type="ECO:0000256" key="8">
    <source>
        <dbReference type="ARBA" id="ARBA00035100"/>
    </source>
</evidence>
<dbReference type="InterPro" id="IPR008207">
    <property type="entry name" value="Sig_transdc_His_kin_Hpt_dom"/>
</dbReference>
<evidence type="ECO:0000256" key="5">
    <source>
        <dbReference type="ARBA" id="ARBA00022679"/>
    </source>
</evidence>
<dbReference type="CDD" id="cd19924">
    <property type="entry name" value="REC_CheV-like"/>
    <property type="match status" value="1"/>
</dbReference>
<keyword evidence="7" id="KW-0902">Two-component regulatory system</keyword>
<evidence type="ECO:0000259" key="13">
    <source>
        <dbReference type="PROSITE" id="PS50851"/>
    </source>
</evidence>
<evidence type="ECO:0000256" key="9">
    <source>
        <dbReference type="PROSITE-ProRule" id="PRU00110"/>
    </source>
</evidence>
<comment type="catalytic activity">
    <reaction evidence="1">
        <text>ATP + protein L-histidine = ADP + protein N-phospho-L-histidine.</text>
        <dbReference type="EC" id="2.7.13.3"/>
    </reaction>
</comment>
<dbReference type="CDD" id="cd00088">
    <property type="entry name" value="HPT"/>
    <property type="match status" value="1"/>
</dbReference>
<dbReference type="InterPro" id="IPR004358">
    <property type="entry name" value="Sig_transdc_His_kin-like_C"/>
</dbReference>
<dbReference type="PANTHER" id="PTHR43395">
    <property type="entry name" value="SENSOR HISTIDINE KINASE CHEA"/>
    <property type="match status" value="1"/>
</dbReference>
<dbReference type="SUPFAM" id="SSF52172">
    <property type="entry name" value="CheY-like"/>
    <property type="match status" value="1"/>
</dbReference>
<dbReference type="KEGG" id="pgg:FX982_02517"/>
<dbReference type="GO" id="GO:0000155">
    <property type="term" value="F:phosphorelay sensor kinase activity"/>
    <property type="evidence" value="ECO:0007669"/>
    <property type="project" value="UniProtKB-ARBA"/>
</dbReference>
<dbReference type="SUPFAM" id="SSF55874">
    <property type="entry name" value="ATPase domain of HSP90 chaperone/DNA topoisomerase II/histidine kinase"/>
    <property type="match status" value="1"/>
</dbReference>
<evidence type="ECO:0000259" key="12">
    <source>
        <dbReference type="PROSITE" id="PS50110"/>
    </source>
</evidence>
<evidence type="ECO:0000256" key="1">
    <source>
        <dbReference type="ARBA" id="ARBA00000085"/>
    </source>
</evidence>
<feature type="domain" description="CheW-like" evidence="13">
    <location>
        <begin position="498"/>
        <end position="632"/>
    </location>
</feature>
<dbReference type="GO" id="GO:0006935">
    <property type="term" value="P:chemotaxis"/>
    <property type="evidence" value="ECO:0007669"/>
    <property type="project" value="InterPro"/>
</dbReference>
<dbReference type="InterPro" id="IPR011006">
    <property type="entry name" value="CheY-like_superfamily"/>
</dbReference>
<keyword evidence="16" id="KW-1185">Reference proteome</keyword>
<dbReference type="SMART" id="SM00448">
    <property type="entry name" value="REC"/>
    <property type="match status" value="1"/>
</dbReference>
<dbReference type="Gene3D" id="3.40.50.2300">
    <property type="match status" value="1"/>
</dbReference>
<dbReference type="InterPro" id="IPR005467">
    <property type="entry name" value="His_kinase_dom"/>
</dbReference>
<evidence type="ECO:0000313" key="15">
    <source>
        <dbReference type="EMBL" id="QKF51555.1"/>
    </source>
</evidence>
<dbReference type="PROSITE" id="PS50851">
    <property type="entry name" value="CHEW"/>
    <property type="match status" value="1"/>
</dbReference>
<dbReference type="InterPro" id="IPR003594">
    <property type="entry name" value="HATPase_dom"/>
</dbReference>
<keyword evidence="6" id="KW-0418">Kinase</keyword>